<proteinExistence type="predicted"/>
<dbReference type="AlphaFoldDB" id="A0AAV7SP96"/>
<gene>
    <name evidence="1" type="ORF">NDU88_006272</name>
</gene>
<organism evidence="1 2">
    <name type="scientific">Pleurodeles waltl</name>
    <name type="common">Iberian ribbed newt</name>
    <dbReference type="NCBI Taxonomy" id="8319"/>
    <lineage>
        <taxon>Eukaryota</taxon>
        <taxon>Metazoa</taxon>
        <taxon>Chordata</taxon>
        <taxon>Craniata</taxon>
        <taxon>Vertebrata</taxon>
        <taxon>Euteleostomi</taxon>
        <taxon>Amphibia</taxon>
        <taxon>Batrachia</taxon>
        <taxon>Caudata</taxon>
        <taxon>Salamandroidea</taxon>
        <taxon>Salamandridae</taxon>
        <taxon>Pleurodelinae</taxon>
        <taxon>Pleurodeles</taxon>
    </lineage>
</organism>
<evidence type="ECO:0000313" key="1">
    <source>
        <dbReference type="EMBL" id="KAJ1165855.1"/>
    </source>
</evidence>
<name>A0AAV7SP96_PLEWA</name>
<reference evidence="1" key="1">
    <citation type="journal article" date="2022" name="bioRxiv">
        <title>Sequencing and chromosome-scale assembly of the giantPleurodeles waltlgenome.</title>
        <authorList>
            <person name="Brown T."/>
            <person name="Elewa A."/>
            <person name="Iarovenko S."/>
            <person name="Subramanian E."/>
            <person name="Araus A.J."/>
            <person name="Petzold A."/>
            <person name="Susuki M."/>
            <person name="Suzuki K.-i.T."/>
            <person name="Hayashi T."/>
            <person name="Toyoda A."/>
            <person name="Oliveira C."/>
            <person name="Osipova E."/>
            <person name="Leigh N.D."/>
            <person name="Simon A."/>
            <person name="Yun M.H."/>
        </authorList>
    </citation>
    <scope>NUCLEOTIDE SEQUENCE</scope>
    <source>
        <strain evidence="1">20211129_DDA</strain>
        <tissue evidence="1">Liver</tissue>
    </source>
</reference>
<protein>
    <submittedName>
        <fullName evidence="1">Uncharacterized protein</fullName>
    </submittedName>
</protein>
<sequence length="213" mass="21539">MSHRIRVLKLNLKPKELVTPRTIQEESCQNQLPLEQIKQAVQRKIGAPAWSGRPALGDSGVPAGGFGSGPGSGWRPGTDWPVVRGCALLGRGGETLSWGAVRAPGGLPVRLDLPSQLGCSPWPLLVGVLPRRWQLGTGASRLSCPTGESGARGGVPTLAGALGEASGPLEVNPGARGDCPREGNAAVKSGAAAPRGAPAAGLGLGPGACLTCC</sequence>
<dbReference type="EMBL" id="JANPWB010000008">
    <property type="protein sequence ID" value="KAJ1165855.1"/>
    <property type="molecule type" value="Genomic_DNA"/>
</dbReference>
<keyword evidence="2" id="KW-1185">Reference proteome</keyword>
<comment type="caution">
    <text evidence="1">The sequence shown here is derived from an EMBL/GenBank/DDBJ whole genome shotgun (WGS) entry which is preliminary data.</text>
</comment>
<evidence type="ECO:0000313" key="2">
    <source>
        <dbReference type="Proteomes" id="UP001066276"/>
    </source>
</evidence>
<accession>A0AAV7SP96</accession>
<dbReference type="Proteomes" id="UP001066276">
    <property type="component" value="Chromosome 4_2"/>
</dbReference>